<keyword evidence="6" id="KW-1185">Reference proteome</keyword>
<evidence type="ECO:0000259" key="3">
    <source>
        <dbReference type="Pfam" id="PF00350"/>
    </source>
</evidence>
<keyword evidence="1" id="KW-0175">Coiled coil</keyword>
<sequence length="999" mass="109182">MASVKPEPVDGPGALVDDVDAVDSKANADQHGYLQRLVSSASSPDLLEKGVGIGVQVLESLKRPLEAAGLQASGAQWLKAISELETLAKPTRTIVGVVGNTGAGKSSVISAVLDEERLLPTNCMKACTASPTEISYNYSENPDELYRAEDLRGLYTDLLDGNGAVSRECANQDSDAGVAYANIKAVYPRLTKEGIERSTPEGLASQVAVRQVLGAVRKLRATTAASLYRQLQEYVESKEKNTEKRIEYWPLIKVVRIHTKAAALATGACLVDLLGVQNSNAARAAVAANYMKACTGLWIVAPITRAVDDKTAKSLLGDSFRRQLKYDGTYPAVTFICSKTDDISVTEAAESLGIDEEISESWAKTEEISDEVRKLKSDIGDLRDERDACGDLIDKIEQDWDKWEALGSKLAGGATVYAPAPNSPSKKRKRQARPLGSRKNLNSSDIDSDFSDSDGSSSNNKENQGRPVEDREPLTADEIEAKLASLKAEKKEVRARKKEAEDKARAIRETIKELGTEKDMILAELKAICIQGKKEYSRRAIKQDFAMGIKDGRAFQKLSGRLEKDDFNAAGFQSVEETEIPQLQAHAKKLTEAGRAVSSRRFLNDLLQLLNSMTMWASDDGTGSSLTDAERAREDTRLRKQLLKLEQNLETALRGCMTSVKQVLTEHIFSSFDRYVPMAADGAVPTATQWGAPRAMGGLVWSTYKATCRRNGVFAGASEARDFNAELFDPVSKHLASGWGRAFQRRLPSSLDDFLRTIKVHLEKFHAEATERAKARGTHYNGLHMLGQQLQAHSQRAADVRGAVLALAQEMQREANRGFTPVIQDEMTPAYEGCVEERGPGSYMRMKSLMIRHVDSRKAVMFRNATDLVQRQLEVDLCNRIREALETHVQELKSRLARDYLSALVGVDVSAIGLGPSLVELMLRGEILPLLPKIDGCFAELFGGGVGREEKGGVTEEAGVDDSSDGKEDGDDDGDGDFATPEQQLATEDEAVAVKGEQE</sequence>
<accession>A0AAN6Q0X8</accession>
<evidence type="ECO:0000259" key="4">
    <source>
        <dbReference type="Pfam" id="PF24564"/>
    </source>
</evidence>
<evidence type="ECO:0000256" key="1">
    <source>
        <dbReference type="SAM" id="Coils"/>
    </source>
</evidence>
<dbReference type="AlphaFoldDB" id="A0AAN6Q0X8"/>
<dbReference type="EMBL" id="MU863642">
    <property type="protein sequence ID" value="KAK4100264.1"/>
    <property type="molecule type" value="Genomic_DNA"/>
</dbReference>
<feature type="region of interest" description="Disordered" evidence="2">
    <location>
        <begin position="949"/>
        <end position="999"/>
    </location>
</feature>
<feature type="coiled-coil region" evidence="1">
    <location>
        <begin position="476"/>
        <end position="517"/>
    </location>
</feature>
<dbReference type="PANTHER" id="PTHR36681">
    <property type="entry name" value="NUCLEAR GTPASE, GERMINAL CENTER-ASSOCIATED, TANDEM DUPLICATE 3"/>
    <property type="match status" value="1"/>
</dbReference>
<reference evidence="5" key="1">
    <citation type="journal article" date="2023" name="Mol. Phylogenet. Evol.">
        <title>Genome-scale phylogeny and comparative genomics of the fungal order Sordariales.</title>
        <authorList>
            <person name="Hensen N."/>
            <person name="Bonometti L."/>
            <person name="Westerberg I."/>
            <person name="Brannstrom I.O."/>
            <person name="Guillou S."/>
            <person name="Cros-Aarteil S."/>
            <person name="Calhoun S."/>
            <person name="Haridas S."/>
            <person name="Kuo A."/>
            <person name="Mondo S."/>
            <person name="Pangilinan J."/>
            <person name="Riley R."/>
            <person name="LaButti K."/>
            <person name="Andreopoulos B."/>
            <person name="Lipzen A."/>
            <person name="Chen C."/>
            <person name="Yan M."/>
            <person name="Daum C."/>
            <person name="Ng V."/>
            <person name="Clum A."/>
            <person name="Steindorff A."/>
            <person name="Ohm R.A."/>
            <person name="Martin F."/>
            <person name="Silar P."/>
            <person name="Natvig D.O."/>
            <person name="Lalanne C."/>
            <person name="Gautier V."/>
            <person name="Ament-Velasquez S.L."/>
            <person name="Kruys A."/>
            <person name="Hutchinson M.I."/>
            <person name="Powell A.J."/>
            <person name="Barry K."/>
            <person name="Miller A.N."/>
            <person name="Grigoriev I.V."/>
            <person name="Debuchy R."/>
            <person name="Gladieux P."/>
            <person name="Hiltunen Thoren M."/>
            <person name="Johannesson H."/>
        </authorList>
    </citation>
    <scope>NUCLEOTIDE SEQUENCE</scope>
    <source>
        <strain evidence="5">CBS 757.83</strain>
    </source>
</reference>
<gene>
    <name evidence="5" type="ORF">N658DRAFT_516763</name>
</gene>
<reference evidence="5" key="2">
    <citation type="submission" date="2023-05" db="EMBL/GenBank/DDBJ databases">
        <authorList>
            <consortium name="Lawrence Berkeley National Laboratory"/>
            <person name="Steindorff A."/>
            <person name="Hensen N."/>
            <person name="Bonometti L."/>
            <person name="Westerberg I."/>
            <person name="Brannstrom I.O."/>
            <person name="Guillou S."/>
            <person name="Cros-Aarteil S."/>
            <person name="Calhoun S."/>
            <person name="Haridas S."/>
            <person name="Kuo A."/>
            <person name="Mondo S."/>
            <person name="Pangilinan J."/>
            <person name="Riley R."/>
            <person name="Labutti K."/>
            <person name="Andreopoulos B."/>
            <person name="Lipzen A."/>
            <person name="Chen C."/>
            <person name="Yanf M."/>
            <person name="Daum C."/>
            <person name="Ng V."/>
            <person name="Clum A."/>
            <person name="Ohm R."/>
            <person name="Martin F."/>
            <person name="Silar P."/>
            <person name="Natvig D."/>
            <person name="Lalanne C."/>
            <person name="Gautier V."/>
            <person name="Ament-Velasquez S.L."/>
            <person name="Kruys A."/>
            <person name="Hutchinson M.I."/>
            <person name="Powell A.J."/>
            <person name="Barry K."/>
            <person name="Miller A.N."/>
            <person name="Grigoriev I.V."/>
            <person name="Debuchy R."/>
            <person name="Gladieux P."/>
            <person name="Thoren M.H."/>
            <person name="Johannesson H."/>
        </authorList>
    </citation>
    <scope>NUCLEOTIDE SEQUENCE</scope>
    <source>
        <strain evidence="5">CBS 757.83</strain>
    </source>
</reference>
<organism evidence="5 6">
    <name type="scientific">Parathielavia hyrcaniae</name>
    <dbReference type="NCBI Taxonomy" id="113614"/>
    <lineage>
        <taxon>Eukaryota</taxon>
        <taxon>Fungi</taxon>
        <taxon>Dikarya</taxon>
        <taxon>Ascomycota</taxon>
        <taxon>Pezizomycotina</taxon>
        <taxon>Sordariomycetes</taxon>
        <taxon>Sordariomycetidae</taxon>
        <taxon>Sordariales</taxon>
        <taxon>Chaetomiaceae</taxon>
        <taxon>Parathielavia</taxon>
    </lineage>
</organism>
<feature type="domain" description="Dynamin N-terminal" evidence="3">
    <location>
        <begin position="95"/>
        <end position="315"/>
    </location>
</feature>
<dbReference type="SUPFAM" id="SSF52540">
    <property type="entry name" value="P-loop containing nucleoside triphosphate hydrolases"/>
    <property type="match status" value="1"/>
</dbReference>
<protein>
    <recommendedName>
        <fullName evidence="7">Nuclear GTPase SLIP-GC</fullName>
    </recommendedName>
</protein>
<dbReference type="Pfam" id="PF24564">
    <property type="entry name" value="DUF7605"/>
    <property type="match status" value="1"/>
</dbReference>
<comment type="caution">
    <text evidence="5">The sequence shown here is derived from an EMBL/GenBank/DDBJ whole genome shotgun (WGS) entry which is preliminary data.</text>
</comment>
<name>A0AAN6Q0X8_9PEZI</name>
<dbReference type="InterPro" id="IPR027417">
    <property type="entry name" value="P-loop_NTPase"/>
</dbReference>
<evidence type="ECO:0000313" key="6">
    <source>
        <dbReference type="Proteomes" id="UP001305647"/>
    </source>
</evidence>
<feature type="region of interest" description="Disordered" evidence="2">
    <location>
        <begin position="414"/>
        <end position="475"/>
    </location>
</feature>
<dbReference type="Pfam" id="PF00350">
    <property type="entry name" value="Dynamin_N"/>
    <property type="match status" value="1"/>
</dbReference>
<dbReference type="PANTHER" id="PTHR36681:SF3">
    <property type="entry name" value="NUCLEAR GTPASE, GERMINAL CENTER-ASSOCIATED, TANDEM DUPLICATE 3"/>
    <property type="match status" value="1"/>
</dbReference>
<feature type="compositionally biased region" description="Basic and acidic residues" evidence="2">
    <location>
        <begin position="463"/>
        <end position="474"/>
    </location>
</feature>
<evidence type="ECO:0008006" key="7">
    <source>
        <dbReference type="Google" id="ProtNLM"/>
    </source>
</evidence>
<dbReference type="InterPro" id="IPR056024">
    <property type="entry name" value="DUF7605"/>
</dbReference>
<feature type="compositionally biased region" description="Acidic residues" evidence="2">
    <location>
        <begin position="958"/>
        <end position="976"/>
    </location>
</feature>
<evidence type="ECO:0000313" key="5">
    <source>
        <dbReference type="EMBL" id="KAK4100264.1"/>
    </source>
</evidence>
<dbReference type="Gene3D" id="3.40.50.300">
    <property type="entry name" value="P-loop containing nucleotide triphosphate hydrolases"/>
    <property type="match status" value="1"/>
</dbReference>
<dbReference type="Proteomes" id="UP001305647">
    <property type="component" value="Unassembled WGS sequence"/>
</dbReference>
<feature type="domain" description="DUF7605" evidence="4">
    <location>
        <begin position="697"/>
        <end position="857"/>
    </location>
</feature>
<evidence type="ECO:0000256" key="2">
    <source>
        <dbReference type="SAM" id="MobiDB-lite"/>
    </source>
</evidence>
<proteinExistence type="predicted"/>
<dbReference type="InterPro" id="IPR045063">
    <property type="entry name" value="Dynamin_N"/>
</dbReference>